<protein>
    <submittedName>
        <fullName evidence="2">(spotted green pufferfish) hypothetical protein</fullName>
    </submittedName>
</protein>
<reference evidence="2" key="2">
    <citation type="submission" date="2004-02" db="EMBL/GenBank/DDBJ databases">
        <authorList>
            <consortium name="Genoscope"/>
            <consortium name="Whitehead Institute Centre for Genome Research"/>
        </authorList>
    </citation>
    <scope>NUCLEOTIDE SEQUENCE</scope>
</reference>
<sequence>PLPPATMSRRKQGKPQHLSKRDFSRK</sequence>
<comment type="caution">
    <text evidence="2">The sequence shown here is derived from an EMBL/GenBank/DDBJ whole genome shotgun (WGS) entry which is preliminary data.</text>
</comment>
<organism evidence="2">
    <name type="scientific">Tetraodon nigroviridis</name>
    <name type="common">Spotted green pufferfish</name>
    <name type="synonym">Chelonodon nigroviridis</name>
    <dbReference type="NCBI Taxonomy" id="99883"/>
    <lineage>
        <taxon>Eukaryota</taxon>
        <taxon>Metazoa</taxon>
        <taxon>Chordata</taxon>
        <taxon>Craniata</taxon>
        <taxon>Vertebrata</taxon>
        <taxon>Euteleostomi</taxon>
        <taxon>Actinopterygii</taxon>
        <taxon>Neopterygii</taxon>
        <taxon>Teleostei</taxon>
        <taxon>Neoteleostei</taxon>
        <taxon>Acanthomorphata</taxon>
        <taxon>Eupercaria</taxon>
        <taxon>Tetraodontiformes</taxon>
        <taxon>Tetradontoidea</taxon>
        <taxon>Tetraodontidae</taxon>
        <taxon>Tetraodon</taxon>
    </lineage>
</organism>
<dbReference type="AlphaFoldDB" id="Q4T5X8"/>
<feature type="compositionally biased region" description="Basic residues" evidence="1">
    <location>
        <begin position="8"/>
        <end position="18"/>
    </location>
</feature>
<accession>Q4T5X8</accession>
<feature type="non-terminal residue" evidence="2">
    <location>
        <position position="1"/>
    </location>
</feature>
<evidence type="ECO:0000313" key="2">
    <source>
        <dbReference type="EMBL" id="CAF91704.1"/>
    </source>
</evidence>
<name>Q4T5X8_TETNG</name>
<reference evidence="2" key="1">
    <citation type="journal article" date="2004" name="Nature">
        <title>Genome duplication in the teleost fish Tetraodon nigroviridis reveals the early vertebrate proto-karyotype.</title>
        <authorList>
            <person name="Jaillon O."/>
            <person name="Aury J.-M."/>
            <person name="Brunet F."/>
            <person name="Petit J.-L."/>
            <person name="Stange-Thomann N."/>
            <person name="Mauceli E."/>
            <person name="Bouneau L."/>
            <person name="Fischer C."/>
            <person name="Ozouf-Costaz C."/>
            <person name="Bernot A."/>
            <person name="Nicaud S."/>
            <person name="Jaffe D."/>
            <person name="Fisher S."/>
            <person name="Lutfalla G."/>
            <person name="Dossat C."/>
            <person name="Segurens B."/>
            <person name="Dasilva C."/>
            <person name="Salanoubat M."/>
            <person name="Levy M."/>
            <person name="Boudet N."/>
            <person name="Castellano S."/>
            <person name="Anthouard V."/>
            <person name="Jubin C."/>
            <person name="Castelli V."/>
            <person name="Katinka M."/>
            <person name="Vacherie B."/>
            <person name="Biemont C."/>
            <person name="Skalli Z."/>
            <person name="Cattolico L."/>
            <person name="Poulain J."/>
            <person name="De Berardinis V."/>
            <person name="Cruaud C."/>
            <person name="Duprat S."/>
            <person name="Brottier P."/>
            <person name="Coutanceau J.-P."/>
            <person name="Gouzy J."/>
            <person name="Parra G."/>
            <person name="Lardier G."/>
            <person name="Chapple C."/>
            <person name="McKernan K.J."/>
            <person name="McEwan P."/>
            <person name="Bosak S."/>
            <person name="Kellis M."/>
            <person name="Volff J.-N."/>
            <person name="Guigo R."/>
            <person name="Zody M.C."/>
            <person name="Mesirov J."/>
            <person name="Lindblad-Toh K."/>
            <person name="Birren B."/>
            <person name="Nusbaum C."/>
            <person name="Kahn D."/>
            <person name="Robinson-Rechavi M."/>
            <person name="Laudet V."/>
            <person name="Schachter V."/>
            <person name="Quetier F."/>
            <person name="Saurin W."/>
            <person name="Scarpelli C."/>
            <person name="Wincker P."/>
            <person name="Lander E.S."/>
            <person name="Weissenbach J."/>
            <person name="Roest Crollius H."/>
        </authorList>
    </citation>
    <scope>NUCLEOTIDE SEQUENCE [LARGE SCALE GENOMIC DNA]</scope>
</reference>
<proteinExistence type="predicted"/>
<gene>
    <name evidence="2" type="ORF">GSTENG00006589001</name>
</gene>
<feature type="region of interest" description="Disordered" evidence="1">
    <location>
        <begin position="1"/>
        <end position="26"/>
    </location>
</feature>
<dbReference type="KEGG" id="tng:GSTEN00006589G001"/>
<dbReference type="EMBL" id="CAAE01009041">
    <property type="protein sequence ID" value="CAF91704.1"/>
    <property type="molecule type" value="Genomic_DNA"/>
</dbReference>
<evidence type="ECO:0000256" key="1">
    <source>
        <dbReference type="SAM" id="MobiDB-lite"/>
    </source>
</evidence>